<dbReference type="GO" id="GO:0016787">
    <property type="term" value="F:hydrolase activity"/>
    <property type="evidence" value="ECO:0007669"/>
    <property type="project" value="UniProtKB-KW"/>
</dbReference>
<dbReference type="SUPFAM" id="SSF56601">
    <property type="entry name" value="beta-lactamase/transpeptidase-like"/>
    <property type="match status" value="1"/>
</dbReference>
<dbReference type="InterPro" id="IPR050491">
    <property type="entry name" value="AmpC-like"/>
</dbReference>
<comment type="caution">
    <text evidence="2">The sequence shown here is derived from an EMBL/GenBank/DDBJ whole genome shotgun (WGS) entry which is preliminary data.</text>
</comment>
<name>A0A437J675_9SPHN</name>
<evidence type="ECO:0000313" key="3">
    <source>
        <dbReference type="Proteomes" id="UP000282977"/>
    </source>
</evidence>
<dbReference type="PANTHER" id="PTHR46825:SF15">
    <property type="entry name" value="BETA-LACTAMASE-RELATED DOMAIN-CONTAINING PROTEIN"/>
    <property type="match status" value="1"/>
</dbReference>
<dbReference type="EMBL" id="RZUL01000003">
    <property type="protein sequence ID" value="RVT40668.1"/>
    <property type="molecule type" value="Genomic_DNA"/>
</dbReference>
<protein>
    <submittedName>
        <fullName evidence="2">Class A beta-lactamase-related serine hydrolase</fullName>
    </submittedName>
</protein>
<dbReference type="OrthoDB" id="119951at2"/>
<dbReference type="Pfam" id="PF00144">
    <property type="entry name" value="Beta-lactamase"/>
    <property type="match status" value="1"/>
</dbReference>
<dbReference type="Proteomes" id="UP000282977">
    <property type="component" value="Unassembled WGS sequence"/>
</dbReference>
<gene>
    <name evidence="2" type="ORF">ENE74_09270</name>
</gene>
<keyword evidence="3" id="KW-1185">Reference proteome</keyword>
<keyword evidence="2" id="KW-0378">Hydrolase</keyword>
<dbReference type="InterPro" id="IPR001466">
    <property type="entry name" value="Beta-lactam-related"/>
</dbReference>
<dbReference type="AlphaFoldDB" id="A0A437J675"/>
<feature type="domain" description="Beta-lactamase-related" evidence="1">
    <location>
        <begin position="86"/>
        <end position="409"/>
    </location>
</feature>
<proteinExistence type="predicted"/>
<dbReference type="Gene3D" id="3.40.710.10">
    <property type="entry name" value="DD-peptidase/beta-lactamase superfamily"/>
    <property type="match status" value="1"/>
</dbReference>
<evidence type="ECO:0000259" key="1">
    <source>
        <dbReference type="Pfam" id="PF00144"/>
    </source>
</evidence>
<dbReference type="InterPro" id="IPR012338">
    <property type="entry name" value="Beta-lactam/transpept-like"/>
</dbReference>
<organism evidence="2 3">
    <name type="scientific">Sphingobium algorifonticola</name>
    <dbReference type="NCBI Taxonomy" id="2008318"/>
    <lineage>
        <taxon>Bacteria</taxon>
        <taxon>Pseudomonadati</taxon>
        <taxon>Pseudomonadota</taxon>
        <taxon>Alphaproteobacteria</taxon>
        <taxon>Sphingomonadales</taxon>
        <taxon>Sphingomonadaceae</taxon>
        <taxon>Sphingobium</taxon>
    </lineage>
</organism>
<reference evidence="2 3" key="1">
    <citation type="submission" date="2019-01" db="EMBL/GenBank/DDBJ databases">
        <authorList>
            <person name="Chen W.-M."/>
        </authorList>
    </citation>
    <scope>NUCLEOTIDE SEQUENCE [LARGE SCALE GENOMIC DNA]</scope>
    <source>
        <strain evidence="2 3">TLA-22</strain>
    </source>
</reference>
<evidence type="ECO:0000313" key="2">
    <source>
        <dbReference type="EMBL" id="RVT40668.1"/>
    </source>
</evidence>
<dbReference type="PANTHER" id="PTHR46825">
    <property type="entry name" value="D-ALANYL-D-ALANINE-CARBOXYPEPTIDASE/ENDOPEPTIDASE AMPH"/>
    <property type="match status" value="1"/>
</dbReference>
<dbReference type="RefSeq" id="WP_127690668.1">
    <property type="nucleotide sequence ID" value="NZ_RZUL01000003.1"/>
</dbReference>
<sequence>MYRQGRRRITSYKIKRKPPKGGLFSGWRTKTVAALLLGGVALGLAAWPSHGPSPDGSRWPIAALAAQPQLPLSPEDWRGKVDYRAFDARIRAMMADKAMAGLAVATVEDGKIVFVRGYGLASVETGEKVNERTAFRWASLSKGVAGTLAARLAADGVLSLNDMLGQYPTTLRLPGEAQRMLTLEQLLSQRSGLPKNAYDDRLEAGQEPQGIRQSFADVPLVCAVATCHSYQNVAFDAISEVIGAATGKPYGEVAMTRLFQPIGMIGASVGIDGLLRAQSWARPHRGQRTLPVLDYYYRVPAAAGVNSSIVDLARWMQAQMGLSPDVLPADVLTTAQQPRVNTPRVYGNTPLGRELKDPGYGLGMRSFTYKGHRLVGHSGAVSGYRSTMMFDPATKSGIVMLWNSDAGVPFRLQPEFFDQYYGLPFTDWLALKPGQGEGEEGLGVTEPTVVKER</sequence>
<accession>A0A437J675</accession>